<sequence>MGKSMKCHRIEELLELLEPEWQKDSELNLMQFIIKLAQEAGYSEEIESLTDDVLIYHLKMRNSDKDEMIPGLKKDQEDDFKTAILKARGIIQSD</sequence>
<dbReference type="STRING" id="1117707.VQ7734_00016"/>
<evidence type="ECO:0000313" key="1">
    <source>
        <dbReference type="EMBL" id="SHO54304.1"/>
    </source>
</evidence>
<dbReference type="AlphaFoldDB" id="A0A1M7YNR1"/>
<name>A0A1M7YNR1_9VIBR</name>
<gene>
    <name evidence="1" type="ORF">VQ7734_00016</name>
</gene>
<keyword evidence="2" id="KW-1185">Reference proteome</keyword>
<dbReference type="Proteomes" id="UP000184600">
    <property type="component" value="Unassembled WGS sequence"/>
</dbReference>
<dbReference type="EMBL" id="FRFG01000001">
    <property type="protein sequence ID" value="SHO54304.1"/>
    <property type="molecule type" value="Genomic_DNA"/>
</dbReference>
<proteinExistence type="predicted"/>
<dbReference type="InterPro" id="IPR038134">
    <property type="entry name" value="YihD_sf"/>
</dbReference>
<dbReference type="InterPro" id="IPR009383">
    <property type="entry name" value="DUF1040"/>
</dbReference>
<dbReference type="Gene3D" id="1.10.1580.20">
    <property type="entry name" value="Protein of unknown function DUF1040"/>
    <property type="match status" value="1"/>
</dbReference>
<evidence type="ECO:0000313" key="2">
    <source>
        <dbReference type="Proteomes" id="UP000184600"/>
    </source>
</evidence>
<evidence type="ECO:0008006" key="3">
    <source>
        <dbReference type="Google" id="ProtNLM"/>
    </source>
</evidence>
<reference evidence="2" key="1">
    <citation type="submission" date="2016-12" db="EMBL/GenBank/DDBJ databases">
        <authorList>
            <person name="Rodrigo-Torres L."/>
            <person name="Arahal R.D."/>
            <person name="Lucena T."/>
        </authorList>
    </citation>
    <scope>NUCLEOTIDE SEQUENCE [LARGE SCALE GENOMIC DNA]</scope>
</reference>
<accession>A0A1M7YNR1</accession>
<organism evidence="1 2">
    <name type="scientific">Vibrio quintilis</name>
    <dbReference type="NCBI Taxonomy" id="1117707"/>
    <lineage>
        <taxon>Bacteria</taxon>
        <taxon>Pseudomonadati</taxon>
        <taxon>Pseudomonadota</taxon>
        <taxon>Gammaproteobacteria</taxon>
        <taxon>Vibrionales</taxon>
        <taxon>Vibrionaceae</taxon>
        <taxon>Vibrio</taxon>
    </lineage>
</organism>
<dbReference type="Pfam" id="PF06288">
    <property type="entry name" value="DUF1040"/>
    <property type="match status" value="1"/>
</dbReference>
<protein>
    <recommendedName>
        <fullName evidence="3">Protein YihD</fullName>
    </recommendedName>
</protein>